<dbReference type="EMBL" id="FZOY01000015">
    <property type="protein sequence ID" value="SNT39510.1"/>
    <property type="molecule type" value="Genomic_DNA"/>
</dbReference>
<sequence>MGRRLQRAIAHNAVTDPPLNLKPVACLRISVLEPGQFTPMCINKAAIPSAKSPGENSLPMAFDLTASIKETARKNRPNGKGKHTVLRDSGVTLNYYTLPYTGKRSINKGRLELWPDIHLEDYTFSAVVDWVRISFDTTGFHQAVNIKRWASTIVDRGQTLYVYGPNGERGFKGHEFTLTLQDPTPDSLDRLCRAIEGKYEIDTAERQAIRIDGIEVSLDIYPNNETDEDRRKMTEALRRHVVVPEMFWEDRLAHPRSTYGIGFERNRRNPTVEDPKLQHKVLSRAATHPAQTPAHFRDLDPDAYRQAPVDGTFYFGKRKGVAMVRIQDKVTNQRTGTWARKLKQHEKRSRIEVTLDRFALRGLKVEFEADIRDLGFDHLVAGVFATSMLTLAPDGEGADSDELRVFEKAGVLGLDRYQRAKRIQRKIEARAGSRSEKPSPLHITGHRISWAAFRRRSRKALKRLEKQWGG</sequence>
<accession>A0A239MAG5</accession>
<reference evidence="1 2" key="1">
    <citation type="submission" date="2017-06" db="EMBL/GenBank/DDBJ databases">
        <authorList>
            <person name="Kim H.J."/>
            <person name="Triplett B.A."/>
        </authorList>
    </citation>
    <scope>NUCLEOTIDE SEQUENCE [LARGE SCALE GENOMIC DNA]</scope>
    <source>
        <strain evidence="1 2">DSM 29339</strain>
    </source>
</reference>
<dbReference type="Proteomes" id="UP000198426">
    <property type="component" value="Unassembled WGS sequence"/>
</dbReference>
<name>A0A239MAG5_9RHOB</name>
<evidence type="ECO:0000313" key="1">
    <source>
        <dbReference type="EMBL" id="SNT39510.1"/>
    </source>
</evidence>
<evidence type="ECO:0000313" key="2">
    <source>
        <dbReference type="Proteomes" id="UP000198426"/>
    </source>
</evidence>
<protein>
    <submittedName>
        <fullName evidence="1">Uncharacterized protein</fullName>
    </submittedName>
</protein>
<dbReference type="AlphaFoldDB" id="A0A239MAG5"/>
<gene>
    <name evidence="1" type="ORF">SAMN05421757_11523</name>
</gene>
<keyword evidence="2" id="KW-1185">Reference proteome</keyword>
<proteinExistence type="predicted"/>
<organism evidence="1 2">
    <name type="scientific">Tropicimonas sediminicola</name>
    <dbReference type="NCBI Taxonomy" id="1031541"/>
    <lineage>
        <taxon>Bacteria</taxon>
        <taxon>Pseudomonadati</taxon>
        <taxon>Pseudomonadota</taxon>
        <taxon>Alphaproteobacteria</taxon>
        <taxon>Rhodobacterales</taxon>
        <taxon>Roseobacteraceae</taxon>
        <taxon>Tropicimonas</taxon>
    </lineage>
</organism>